<feature type="compositionally biased region" description="Polar residues" evidence="1">
    <location>
        <begin position="421"/>
        <end position="434"/>
    </location>
</feature>
<feature type="transmembrane region" description="Helical" evidence="2">
    <location>
        <begin position="186"/>
        <end position="212"/>
    </location>
</feature>
<sequence>MKTMPIKRIFTIDFAVHLLRFAWATKGYLLTPVVLLACAQLCLNMQDSIIGPAMKLPVKNGTDTLLLLLLMSSLMILCGILLLIGMLLGLWRVAVIFRTYLNSRPGDSALALGNNLGEARATLNKKKGRLCLLLLEISLLQIPALLIFIGSTVLFLFAQFHTLIEQHSGVAIAQEIVVLLEKQIPAAILVAAASGIFLNNFTICGIALSVLLDRPNWKVLWHSLLLTFQSLPLMTLIFLIVFIAGTFIETPDIINLALNHQKIPGYSEPVWILFGRTIWKAAVDVFLWPISIGVLLETIRERALAGGVAEAAVSADVIVFDPTLTPEQRTECKDFSAAQSLNEAIGDKEASGEVIGEKSTPNSQEGEESNEKSASATELKISDDTEDEKEPISVPFETASSENLPASGTPNEPISVPENKALSSEMENSDQSIEPISDDKNPPATPD</sequence>
<proteinExistence type="predicted"/>
<feature type="transmembrane region" description="Helical" evidence="2">
    <location>
        <begin position="66"/>
        <end position="91"/>
    </location>
</feature>
<dbReference type="AlphaFoldDB" id="A0A8J7TNE2"/>
<reference evidence="3" key="1">
    <citation type="submission" date="2021-02" db="EMBL/GenBank/DDBJ databases">
        <title>Genome-Resolved Metagenomics of a Microbial Community Performing Photosynthetic Biological Nutrient Removal.</title>
        <authorList>
            <person name="Mcdaniel E.A."/>
        </authorList>
    </citation>
    <scope>NUCLEOTIDE SEQUENCE</scope>
    <source>
        <strain evidence="3">UWPOB_OBS1</strain>
    </source>
</reference>
<accession>A0A8J7TNE2</accession>
<evidence type="ECO:0000256" key="1">
    <source>
        <dbReference type="SAM" id="MobiDB-lite"/>
    </source>
</evidence>
<feature type="transmembrane region" description="Helical" evidence="2">
    <location>
        <begin position="130"/>
        <end position="158"/>
    </location>
</feature>
<evidence type="ECO:0000313" key="3">
    <source>
        <dbReference type="EMBL" id="MBN8660928.1"/>
    </source>
</evidence>
<keyword evidence="2" id="KW-0812">Transmembrane</keyword>
<comment type="caution">
    <text evidence="3">The sequence shown here is derived from an EMBL/GenBank/DDBJ whole genome shotgun (WGS) entry which is preliminary data.</text>
</comment>
<evidence type="ECO:0000256" key="2">
    <source>
        <dbReference type="SAM" id="Phobius"/>
    </source>
</evidence>
<keyword evidence="2" id="KW-0472">Membrane</keyword>
<feature type="transmembrane region" description="Helical" evidence="2">
    <location>
        <begin position="224"/>
        <end position="248"/>
    </location>
</feature>
<feature type="region of interest" description="Disordered" evidence="1">
    <location>
        <begin position="346"/>
        <end position="447"/>
    </location>
</feature>
<protein>
    <submittedName>
        <fullName evidence="3">Uncharacterized protein</fullName>
    </submittedName>
</protein>
<dbReference type="EMBL" id="JAFLCK010000014">
    <property type="protein sequence ID" value="MBN8660928.1"/>
    <property type="molecule type" value="Genomic_DNA"/>
</dbReference>
<keyword evidence="2" id="KW-1133">Transmembrane helix</keyword>
<dbReference type="Proteomes" id="UP000664277">
    <property type="component" value="Unassembled WGS sequence"/>
</dbReference>
<organism evidence="3 4">
    <name type="scientific">Candidatus Obscuribacter phosphatis</name>
    <dbReference type="NCBI Taxonomy" id="1906157"/>
    <lineage>
        <taxon>Bacteria</taxon>
        <taxon>Bacillati</taxon>
        <taxon>Candidatus Melainabacteria</taxon>
        <taxon>Candidatus Obscuribacterales</taxon>
        <taxon>Candidatus Obscuribacteraceae</taxon>
        <taxon>Candidatus Obscuribacter</taxon>
    </lineage>
</organism>
<evidence type="ECO:0000313" key="4">
    <source>
        <dbReference type="Proteomes" id="UP000664277"/>
    </source>
</evidence>
<gene>
    <name evidence="3" type="ORF">J0M35_11215</name>
</gene>
<feature type="compositionally biased region" description="Polar residues" evidence="1">
    <location>
        <begin position="398"/>
        <end position="412"/>
    </location>
</feature>
<feature type="transmembrane region" description="Helical" evidence="2">
    <location>
        <begin position="27"/>
        <end position="46"/>
    </location>
</feature>
<name>A0A8J7TNE2_9BACT</name>